<dbReference type="Gene3D" id="3.40.1080.10">
    <property type="entry name" value="Glutaconate Coenzyme A-transferase"/>
    <property type="match status" value="2"/>
</dbReference>
<evidence type="ECO:0000313" key="4">
    <source>
        <dbReference type="EMBL" id="MBC2576431.1"/>
    </source>
</evidence>
<evidence type="ECO:0000256" key="1">
    <source>
        <dbReference type="ARBA" id="ARBA00007154"/>
    </source>
</evidence>
<dbReference type="Pfam" id="PF01144">
    <property type="entry name" value="CoA_trans"/>
    <property type="match status" value="1"/>
</dbReference>
<dbReference type="EMBL" id="JABGBW010000005">
    <property type="protein sequence ID" value="MBC2576431.1"/>
    <property type="molecule type" value="Genomic_DNA"/>
</dbReference>
<dbReference type="RefSeq" id="WP_185624450.1">
    <property type="nucleotide sequence ID" value="NZ_JABGBW010000005.1"/>
</dbReference>
<organism evidence="4 5">
    <name type="scientific">Peptostreptococcus canis</name>
    <dbReference type="NCBI Taxonomy" id="1159213"/>
    <lineage>
        <taxon>Bacteria</taxon>
        <taxon>Bacillati</taxon>
        <taxon>Bacillota</taxon>
        <taxon>Clostridia</taxon>
        <taxon>Peptostreptococcales</taxon>
        <taxon>Peptostreptococcaceae</taxon>
        <taxon>Peptostreptococcus</taxon>
    </lineage>
</organism>
<dbReference type="SUPFAM" id="SSF100950">
    <property type="entry name" value="NagB/RpiA/CoA transferase-like"/>
    <property type="match status" value="2"/>
</dbReference>
<sequence length="515" mass="56474">MSKIVSIDKAVDLIKDGDTVALSGFMLATAAREVIVAIGTRFKENGTPKGLTVYQGAGIGNNFDQGVCEMSYPGLIKRYVTAHFANNRPMIDMTLNNEVEAYNFPQGVISHLYRQAAGGKSFEITRIGLKTYCDPRIKGGKINSTAKEDLVELIEIDGKEFLKYKVPNYDIGIIRGTTADENGNITMEEESSVIDSLDIAMAVKASGGKVIVQVKNIVSSASINRKDVVIPGVFVDAVVISQNPEEFHRQTPGTYYDPIISGKYKSEDYSFPKLELNERKIIARRGVLELNDNSVVNLGIGIPEGVASVAAEEGLENIILTVESGLIGGIPLGGSNFGSAVNSWASLSMVHQFDFYNHGGLDRTFLGFAEIDEEGNINVSRFGNRIGGCGGFIDITQSTKNIVFCGTMTADGLKVRVINGKLEIVNEGKKKKFLKNIEEITFSAQQSFENEQNIIFVTERCVFKLEKDGLVLIEIAPGIDVDKHIFSQMEFTPRISDELKEMDARIFSERTMNIK</sequence>
<protein>
    <submittedName>
        <fullName evidence="4">Propionate CoA-transferase</fullName>
    </submittedName>
</protein>
<dbReference type="PIRSF" id="PIRSF000858">
    <property type="entry name" value="SCOT-t"/>
    <property type="match status" value="1"/>
</dbReference>
<accession>A0ABR6TN99</accession>
<keyword evidence="2 3" id="KW-0808">Transferase</keyword>
<dbReference type="InterPro" id="IPR004165">
    <property type="entry name" value="CoA_trans_fam_I"/>
</dbReference>
<dbReference type="PANTHER" id="PTHR43293:SF1">
    <property type="entry name" value="ACETATE COA-TRANSFERASE YDIF"/>
    <property type="match status" value="1"/>
</dbReference>
<keyword evidence="5" id="KW-1185">Reference proteome</keyword>
<dbReference type="InterPro" id="IPR014388">
    <property type="entry name" value="3-oxoacid_CoA-transferase"/>
</dbReference>
<comment type="similarity">
    <text evidence="1 3">Belongs to the 3-oxoacid CoA-transferase family.</text>
</comment>
<evidence type="ECO:0000256" key="3">
    <source>
        <dbReference type="PIRNR" id="PIRNR000858"/>
    </source>
</evidence>
<dbReference type="Proteomes" id="UP000713904">
    <property type="component" value="Unassembled WGS sequence"/>
</dbReference>
<gene>
    <name evidence="4" type="ORF">HLB29_07000</name>
</gene>
<name>A0ABR6TN99_9FIRM</name>
<evidence type="ECO:0000256" key="2">
    <source>
        <dbReference type="ARBA" id="ARBA00022679"/>
    </source>
</evidence>
<dbReference type="InterPro" id="IPR037171">
    <property type="entry name" value="NagB/RpiA_transferase-like"/>
</dbReference>
<comment type="caution">
    <text evidence="4">The sequence shown here is derived from an EMBL/GenBank/DDBJ whole genome shotgun (WGS) entry which is preliminary data.</text>
</comment>
<proteinExistence type="inferred from homology"/>
<dbReference type="SMART" id="SM00882">
    <property type="entry name" value="CoA_trans"/>
    <property type="match status" value="1"/>
</dbReference>
<evidence type="ECO:0000313" key="5">
    <source>
        <dbReference type="Proteomes" id="UP000713904"/>
    </source>
</evidence>
<reference evidence="4 5" key="1">
    <citation type="submission" date="2020-05" db="EMBL/GenBank/DDBJ databases">
        <title>Draft genome of xy-202 and genomic insight in genome of the genus Peptostreptococcus.</title>
        <authorList>
            <person name="Zhang Z."/>
        </authorList>
    </citation>
    <scope>NUCLEOTIDE SEQUENCE [LARGE SCALE GENOMIC DNA]</scope>
    <source>
        <strain evidence="4 5">DSM 27025</strain>
    </source>
</reference>
<dbReference type="PANTHER" id="PTHR43293">
    <property type="entry name" value="ACETATE COA-TRANSFERASE YDIF"/>
    <property type="match status" value="1"/>
</dbReference>